<proteinExistence type="predicted"/>
<dbReference type="InterPro" id="IPR015943">
    <property type="entry name" value="WD40/YVTN_repeat-like_dom_sf"/>
</dbReference>
<dbReference type="Proteomes" id="UP000316921">
    <property type="component" value="Chromosome"/>
</dbReference>
<dbReference type="Gene3D" id="2.130.10.10">
    <property type="entry name" value="YVTN repeat-like/Quinoprotein amine dehydrogenase"/>
    <property type="match status" value="1"/>
</dbReference>
<dbReference type="SUPFAM" id="SSF50998">
    <property type="entry name" value="Quinoprotein alcohol dehydrogenase-like"/>
    <property type="match status" value="1"/>
</dbReference>
<dbReference type="RefSeq" id="WP_145065328.1">
    <property type="nucleotide sequence ID" value="NZ_CP036287.1"/>
</dbReference>
<feature type="signal peptide" evidence="2">
    <location>
        <begin position="1"/>
        <end position="28"/>
    </location>
</feature>
<feature type="chain" id="PRO_5022096923" description="Peptidase MA-like domain-containing protein" evidence="2">
    <location>
        <begin position="29"/>
        <end position="975"/>
    </location>
</feature>
<evidence type="ECO:0000256" key="2">
    <source>
        <dbReference type="SAM" id="SignalP"/>
    </source>
</evidence>
<keyword evidence="2" id="KW-0732">Signal</keyword>
<name>A0A518BK23_9BACT</name>
<evidence type="ECO:0000313" key="4">
    <source>
        <dbReference type="Proteomes" id="UP000316921"/>
    </source>
</evidence>
<organism evidence="3 4">
    <name type="scientific">Engelhardtia mirabilis</name>
    <dbReference type="NCBI Taxonomy" id="2528011"/>
    <lineage>
        <taxon>Bacteria</taxon>
        <taxon>Pseudomonadati</taxon>
        <taxon>Planctomycetota</taxon>
        <taxon>Planctomycetia</taxon>
        <taxon>Planctomycetia incertae sedis</taxon>
        <taxon>Engelhardtia</taxon>
    </lineage>
</organism>
<reference evidence="3 4" key="1">
    <citation type="submission" date="2019-02" db="EMBL/GenBank/DDBJ databases">
        <title>Deep-cultivation of Planctomycetes and their phenomic and genomic characterization uncovers novel biology.</title>
        <authorList>
            <person name="Wiegand S."/>
            <person name="Jogler M."/>
            <person name="Boedeker C."/>
            <person name="Pinto D."/>
            <person name="Vollmers J."/>
            <person name="Rivas-Marin E."/>
            <person name="Kohn T."/>
            <person name="Peeters S.H."/>
            <person name="Heuer A."/>
            <person name="Rast P."/>
            <person name="Oberbeckmann S."/>
            <person name="Bunk B."/>
            <person name="Jeske O."/>
            <person name="Meyerdierks A."/>
            <person name="Storesund J.E."/>
            <person name="Kallscheuer N."/>
            <person name="Luecker S."/>
            <person name="Lage O.M."/>
            <person name="Pohl T."/>
            <person name="Merkel B.J."/>
            <person name="Hornburger P."/>
            <person name="Mueller R.-W."/>
            <person name="Bruemmer F."/>
            <person name="Labrenz M."/>
            <person name="Spormann A.M."/>
            <person name="Op den Camp H."/>
            <person name="Overmann J."/>
            <person name="Amann R."/>
            <person name="Jetten M.S.M."/>
            <person name="Mascher T."/>
            <person name="Medema M.H."/>
            <person name="Devos D.P."/>
            <person name="Kaster A.-K."/>
            <person name="Ovreas L."/>
            <person name="Rohde M."/>
            <person name="Galperin M.Y."/>
            <person name="Jogler C."/>
        </authorList>
    </citation>
    <scope>NUCLEOTIDE SEQUENCE [LARGE SCALE GENOMIC DNA]</scope>
    <source>
        <strain evidence="3 4">Pla133</strain>
    </source>
</reference>
<dbReference type="KEGG" id="pbap:Pla133_23720"/>
<dbReference type="InterPro" id="IPR011047">
    <property type="entry name" value="Quinoprotein_ADH-like_sf"/>
</dbReference>
<evidence type="ECO:0000256" key="1">
    <source>
        <dbReference type="SAM" id="MobiDB-lite"/>
    </source>
</evidence>
<dbReference type="AlphaFoldDB" id="A0A518BK23"/>
<dbReference type="EMBL" id="CP036287">
    <property type="protein sequence ID" value="QDU67293.1"/>
    <property type="molecule type" value="Genomic_DNA"/>
</dbReference>
<evidence type="ECO:0000313" key="3">
    <source>
        <dbReference type="EMBL" id="QDU67293.1"/>
    </source>
</evidence>
<protein>
    <recommendedName>
        <fullName evidence="5">Peptidase MA-like domain-containing protein</fullName>
    </recommendedName>
</protein>
<feature type="region of interest" description="Disordered" evidence="1">
    <location>
        <begin position="33"/>
        <end position="68"/>
    </location>
</feature>
<gene>
    <name evidence="3" type="ORF">Pla133_23720</name>
</gene>
<evidence type="ECO:0008006" key="5">
    <source>
        <dbReference type="Google" id="ProtNLM"/>
    </source>
</evidence>
<accession>A0A518BK23</accession>
<sequence length="975" mass="105709" precursor="true">MTLPRLGRSAIRRSLTLLALLLPTGVAAAQDRELPPAQPVSPAPAGAWTVEGGNPARSRGSTAVAPSRPPTLTWSFEAKGEMVGEPLVWGDRVVVVDRTGPDRQSFSVLDRQTGERLGAEVQLRSVKDAAPTLWGDRLVVREGDSLLGFSIGPRGPRRTWRVSVEGELGRPLLVDETIYFVVGGALVAQTFGRRDPEWTSGRDFTGPLALRDGELAGLQQRQNGLWYSARVDPRSGDARNWRILIDPGDSIGEADDAMIIPLDGGECVMTAGPIGLGSTPTRSVVVIGGDQQATGTVQYSGVDQQSAPALCGDGWLTLEGEQGKSRWILMTSLESGVRLTTGAVHASLLERSSSAAVTPSLLYFAGLAVDPTTLEVLWGIPTHGAMIPMDRGLLVAREDRSGVEAWLEQRDLAARPIDPRGLAQGNWSAQDAVAVTGDGEVVRGDFELQTGADGPVLAQTDGRRKESWPLASVLLIGTDDELVYASGRRSLFDACALLALEAQREALEDIADRIPRSRDPELIEQALTLAASLGADEKLLERLQRAADKAAAQTRKPKPEDSAELSAELSALGRVPARVLWDWSERVPADFDGRDAVQWGLVRELLKADPADDRARQWLAQRLPEGAELVGEGEILLDWMDYLAATRRIPVELIDSPRSESADLTLDQRRVGRAGTGWRNDLVGVRSPELLVVTPLDAPGSLSTILAQGELMVETLDSWFAGFEPVRTARPSLELHVYSSRAEYLRVSQQGGHAGLSWTAGHFDPGANLSRLFVPTGEGGFERALATFLHELTHHWLDSRCPAFSGDQARVVDADQSGYWIVEGFACIAEGLVLDVDRWEAQVGARLGERLALAASCGPEQLIPWEQLFSQTQVGMGTLVGQEPQPIAVPLQLGWLRTADRVALFYAQSAAAARYLFEAEDGRHRRALLEYVVAFYTGDRARLDVQKAFGLSPQELGARVLAWSREQVALRMGQR</sequence>
<keyword evidence="4" id="KW-1185">Reference proteome</keyword>